<accession>A0ACD5WUA7</accession>
<organism evidence="1 2">
    <name type="scientific">Avena sativa</name>
    <name type="common">Oat</name>
    <dbReference type="NCBI Taxonomy" id="4498"/>
    <lineage>
        <taxon>Eukaryota</taxon>
        <taxon>Viridiplantae</taxon>
        <taxon>Streptophyta</taxon>
        <taxon>Embryophyta</taxon>
        <taxon>Tracheophyta</taxon>
        <taxon>Spermatophyta</taxon>
        <taxon>Magnoliopsida</taxon>
        <taxon>Liliopsida</taxon>
        <taxon>Poales</taxon>
        <taxon>Poaceae</taxon>
        <taxon>BOP clade</taxon>
        <taxon>Pooideae</taxon>
        <taxon>Poodae</taxon>
        <taxon>Poeae</taxon>
        <taxon>Poeae Chloroplast Group 1 (Aveneae type)</taxon>
        <taxon>Aveninae</taxon>
        <taxon>Avena</taxon>
    </lineage>
</organism>
<name>A0ACD5WUA7_AVESA</name>
<proteinExistence type="predicted"/>
<reference evidence="1" key="2">
    <citation type="submission" date="2025-09" db="UniProtKB">
        <authorList>
            <consortium name="EnsemblPlants"/>
        </authorList>
    </citation>
    <scope>IDENTIFICATION</scope>
</reference>
<dbReference type="Proteomes" id="UP001732700">
    <property type="component" value="Chromosome 4C"/>
</dbReference>
<dbReference type="EnsemblPlants" id="AVESA.00010b.r2.4CG1266450.1">
    <property type="protein sequence ID" value="AVESA.00010b.r2.4CG1266450.1.CDS"/>
    <property type="gene ID" value="AVESA.00010b.r2.4CG1266450"/>
</dbReference>
<sequence length="287" mass="32184">MEPCAATPVRRPAELSSPTPSPLSLRQWRPAAQRNLRNQWSRLLAAKVRWLDAASSGRSHASALVNAHLSRSYMPGMDLGVLRDMPGIRDRASAKLAHKEVQCREMLLSTYKEMVLAMSDLVKASRAMRCFSKVSSSSPIVRFTDSQDDLNDSGDGGGAPVFKLISISEFEDLSQELVEMFVSELQLKRLIVLELLSINLKEGADSSLEWSDELYHRELYEFPSTGIWSGHSCPLPENWRADVLQARLPGYSPSHEVLQVYLASWLANVNIKMIRIDEILELVGEEM</sequence>
<evidence type="ECO:0000313" key="2">
    <source>
        <dbReference type="Proteomes" id="UP001732700"/>
    </source>
</evidence>
<keyword evidence="2" id="KW-1185">Reference proteome</keyword>
<reference evidence="1" key="1">
    <citation type="submission" date="2021-05" db="EMBL/GenBank/DDBJ databases">
        <authorList>
            <person name="Scholz U."/>
            <person name="Mascher M."/>
            <person name="Fiebig A."/>
        </authorList>
    </citation>
    <scope>NUCLEOTIDE SEQUENCE [LARGE SCALE GENOMIC DNA]</scope>
</reference>
<evidence type="ECO:0000313" key="1">
    <source>
        <dbReference type="EnsemblPlants" id="AVESA.00010b.r2.4CG1266450.1.CDS"/>
    </source>
</evidence>
<protein>
    <submittedName>
        <fullName evidence="1">Uncharacterized protein</fullName>
    </submittedName>
</protein>